<proteinExistence type="predicted"/>
<keyword evidence="3" id="KW-1185">Reference proteome</keyword>
<evidence type="ECO:0000313" key="3">
    <source>
        <dbReference type="Proteomes" id="UP001295740"/>
    </source>
</evidence>
<dbReference type="AlphaFoldDB" id="A0AAI8YNP9"/>
<name>A0AAI8YNP9_9PEZI</name>
<evidence type="ECO:0000313" key="2">
    <source>
        <dbReference type="EMBL" id="CAJ2513967.1"/>
    </source>
</evidence>
<feature type="transmembrane region" description="Helical" evidence="1">
    <location>
        <begin position="94"/>
        <end position="119"/>
    </location>
</feature>
<feature type="transmembrane region" description="Helical" evidence="1">
    <location>
        <begin position="49"/>
        <end position="66"/>
    </location>
</feature>
<reference evidence="2" key="1">
    <citation type="submission" date="2023-10" db="EMBL/GenBank/DDBJ databases">
        <authorList>
            <person name="Hackl T."/>
        </authorList>
    </citation>
    <scope>NUCLEOTIDE SEQUENCE</scope>
</reference>
<dbReference type="Proteomes" id="UP001295740">
    <property type="component" value="Unassembled WGS sequence"/>
</dbReference>
<feature type="transmembrane region" description="Helical" evidence="1">
    <location>
        <begin position="9"/>
        <end position="29"/>
    </location>
</feature>
<protein>
    <submittedName>
        <fullName evidence="2">Uu.00g020860.m01.CDS01</fullName>
    </submittedName>
</protein>
<accession>A0AAI8YNP9</accession>
<dbReference type="EMBL" id="CAUWAG010000020">
    <property type="protein sequence ID" value="CAJ2513967.1"/>
    <property type="molecule type" value="Genomic_DNA"/>
</dbReference>
<sequence>MVQLLIESVGFGSAMRITAFLLVGLLIFGNIAVKSPLPPVKKPFTLKEYFVPHGVAILVSCPRLLFRLRRCLRTFQLHDRPGQGGGHTTTTTSIIIYAVLYGFASGLMLSIVPALVASISDIQDLGFPRRDAGVFSSFFRE</sequence>
<keyword evidence="1" id="KW-1133">Transmembrane helix</keyword>
<evidence type="ECO:0000256" key="1">
    <source>
        <dbReference type="SAM" id="Phobius"/>
    </source>
</evidence>
<organism evidence="2 3">
    <name type="scientific">Anthostomella pinea</name>
    <dbReference type="NCBI Taxonomy" id="933095"/>
    <lineage>
        <taxon>Eukaryota</taxon>
        <taxon>Fungi</taxon>
        <taxon>Dikarya</taxon>
        <taxon>Ascomycota</taxon>
        <taxon>Pezizomycotina</taxon>
        <taxon>Sordariomycetes</taxon>
        <taxon>Xylariomycetidae</taxon>
        <taxon>Xylariales</taxon>
        <taxon>Xylariaceae</taxon>
        <taxon>Anthostomella</taxon>
    </lineage>
</organism>
<keyword evidence="1" id="KW-0812">Transmembrane</keyword>
<keyword evidence="1" id="KW-0472">Membrane</keyword>
<gene>
    <name evidence="2" type="ORF">KHLLAP_LOCUS14435</name>
</gene>
<comment type="caution">
    <text evidence="2">The sequence shown here is derived from an EMBL/GenBank/DDBJ whole genome shotgun (WGS) entry which is preliminary data.</text>
</comment>